<dbReference type="EMBL" id="JAULSN010000002">
    <property type="protein sequence ID" value="KAK3378740.1"/>
    <property type="molecule type" value="Genomic_DNA"/>
</dbReference>
<keyword evidence="4" id="KW-1185">Reference proteome</keyword>
<dbReference type="Pfam" id="PF23394">
    <property type="entry name" value="DUF7102"/>
    <property type="match status" value="1"/>
</dbReference>
<protein>
    <submittedName>
        <fullName evidence="3">Uncharacterized protein</fullName>
    </submittedName>
</protein>
<name>A0AAE0KMR8_9PEZI</name>
<evidence type="ECO:0000313" key="4">
    <source>
        <dbReference type="Proteomes" id="UP001287356"/>
    </source>
</evidence>
<dbReference type="InterPro" id="IPR055528">
    <property type="entry name" value="DUF7102"/>
</dbReference>
<proteinExistence type="predicted"/>
<dbReference type="Pfam" id="PF23395">
    <property type="entry name" value="SAM_6"/>
    <property type="match status" value="1"/>
</dbReference>
<evidence type="ECO:0000259" key="2">
    <source>
        <dbReference type="Pfam" id="PF23395"/>
    </source>
</evidence>
<dbReference type="AlphaFoldDB" id="A0AAE0KMR8"/>
<reference evidence="3" key="1">
    <citation type="journal article" date="2023" name="Mol. Phylogenet. Evol.">
        <title>Genome-scale phylogeny and comparative genomics of the fungal order Sordariales.</title>
        <authorList>
            <person name="Hensen N."/>
            <person name="Bonometti L."/>
            <person name="Westerberg I."/>
            <person name="Brannstrom I.O."/>
            <person name="Guillou S."/>
            <person name="Cros-Aarteil S."/>
            <person name="Calhoun S."/>
            <person name="Haridas S."/>
            <person name="Kuo A."/>
            <person name="Mondo S."/>
            <person name="Pangilinan J."/>
            <person name="Riley R."/>
            <person name="LaButti K."/>
            <person name="Andreopoulos B."/>
            <person name="Lipzen A."/>
            <person name="Chen C."/>
            <person name="Yan M."/>
            <person name="Daum C."/>
            <person name="Ng V."/>
            <person name="Clum A."/>
            <person name="Steindorff A."/>
            <person name="Ohm R.A."/>
            <person name="Martin F."/>
            <person name="Silar P."/>
            <person name="Natvig D.O."/>
            <person name="Lalanne C."/>
            <person name="Gautier V."/>
            <person name="Ament-Velasquez S.L."/>
            <person name="Kruys A."/>
            <person name="Hutchinson M.I."/>
            <person name="Powell A.J."/>
            <person name="Barry K."/>
            <person name="Miller A.N."/>
            <person name="Grigoriev I.V."/>
            <person name="Debuchy R."/>
            <person name="Gladieux P."/>
            <person name="Hiltunen Thoren M."/>
            <person name="Johannesson H."/>
        </authorList>
    </citation>
    <scope>NUCLEOTIDE SEQUENCE</scope>
    <source>
        <strain evidence="3">CBS 958.72</strain>
    </source>
</reference>
<comment type="caution">
    <text evidence="3">The sequence shown here is derived from an EMBL/GenBank/DDBJ whole genome shotgun (WGS) entry which is preliminary data.</text>
</comment>
<sequence>MEFETGVNLLALKGSFQGHFPAVTAEIPSSDIDVDEYARYNGLTIDSFGLDPWPGSLNDGGFIAASSHRLEDEQLIELKELTECLFRPIIPTPEQWQAPVKSLQLLQQHRLPLHPTNANKGEGLEFPDSSKHKHGAIIESLGKETLEVTRDTLGYLVQILKEDWSEGDRRDFVESISTYMGVGGREYLTPPVSPHLQPQQEYFIPDEESCELPEPSDTSLGISAELEATESRIFEQDLEFWAEIGSKPPPSPERYKDIDVSHMIKTGELSESVFTASPLPVSRDLKMDVPFLLCERCDDGIANQPLRIMGPEDLAQAKALAVAVPVIDFFLPAPQWETQLWDSRRAFVWIRSNTLVDWQGPKWPANKISEQRMVWAPLAHMGHKTLVSEKIETEESVLGSFLKIPREKEVLTSADYIEKRPGLAILRMDDDDNDDDGVDDDDDEVDLIVCHVAPTNPPSTVRVVSTRPFQQEAATVSAEPVPPASVPARPLPQDLTALVKGRKRQIEELFQKGTATGERVSGFTTAPESHAFSIDPAVLSATSVLRGFLNEYTDFSPLVDNFIELNFPKKPKLMHSSYSGPQKTIANPPDQNALQRLTPKDLDRLLMPPPPKPIQALAPEFTPPPTPPRVVVAFTVSNILTSHLEKLLPEVDLVLRDYERHRPTGSIPHNQSPSNDEADIILSPATGVMMTTMIRLRQKSIPGKAAGQLPFRQVVENIAARYERLIIMVSEGNKHSETMSPLSQSDANALVEFRGFAAGIRETDIQVMYAGGGSGTLAKWIAAAVCKHASEALPVQHLLLQEETCWELFLRRAGMNVYAAHVVLGTLKLPDGEQAIRGKQLYGLPQFVAMTREKRLEIFEKLFGGRRLLDRVSSAIDEPWGQRAVDEGRFLQ</sequence>
<evidence type="ECO:0000313" key="3">
    <source>
        <dbReference type="EMBL" id="KAK3378740.1"/>
    </source>
</evidence>
<dbReference type="InterPro" id="IPR057559">
    <property type="entry name" value="SAM_6"/>
</dbReference>
<dbReference type="Proteomes" id="UP001287356">
    <property type="component" value="Unassembled WGS sequence"/>
</dbReference>
<feature type="domain" description="SAM-like" evidence="2">
    <location>
        <begin position="800"/>
        <end position="876"/>
    </location>
</feature>
<organism evidence="3 4">
    <name type="scientific">Lasiosphaeria ovina</name>
    <dbReference type="NCBI Taxonomy" id="92902"/>
    <lineage>
        <taxon>Eukaryota</taxon>
        <taxon>Fungi</taxon>
        <taxon>Dikarya</taxon>
        <taxon>Ascomycota</taxon>
        <taxon>Pezizomycotina</taxon>
        <taxon>Sordariomycetes</taxon>
        <taxon>Sordariomycetidae</taxon>
        <taxon>Sordariales</taxon>
        <taxon>Lasiosphaeriaceae</taxon>
        <taxon>Lasiosphaeria</taxon>
    </lineage>
</organism>
<gene>
    <name evidence="3" type="ORF">B0T24DRAFT_693907</name>
</gene>
<evidence type="ECO:0000259" key="1">
    <source>
        <dbReference type="Pfam" id="PF23394"/>
    </source>
</evidence>
<feature type="domain" description="DUF7102" evidence="1">
    <location>
        <begin position="638"/>
        <end position="790"/>
    </location>
</feature>
<accession>A0AAE0KMR8</accession>
<reference evidence="3" key="2">
    <citation type="submission" date="2023-06" db="EMBL/GenBank/DDBJ databases">
        <authorList>
            <consortium name="Lawrence Berkeley National Laboratory"/>
            <person name="Haridas S."/>
            <person name="Hensen N."/>
            <person name="Bonometti L."/>
            <person name="Westerberg I."/>
            <person name="Brannstrom I.O."/>
            <person name="Guillou S."/>
            <person name="Cros-Aarteil S."/>
            <person name="Calhoun S."/>
            <person name="Kuo A."/>
            <person name="Mondo S."/>
            <person name="Pangilinan J."/>
            <person name="Riley R."/>
            <person name="Labutti K."/>
            <person name="Andreopoulos B."/>
            <person name="Lipzen A."/>
            <person name="Chen C."/>
            <person name="Yanf M."/>
            <person name="Daum C."/>
            <person name="Ng V."/>
            <person name="Clum A."/>
            <person name="Steindorff A."/>
            <person name="Ohm R."/>
            <person name="Martin F."/>
            <person name="Silar P."/>
            <person name="Natvig D."/>
            <person name="Lalanne C."/>
            <person name="Gautier V."/>
            <person name="Ament-Velasquez S.L."/>
            <person name="Kruys A."/>
            <person name="Hutchinson M.I."/>
            <person name="Powell A.J."/>
            <person name="Barry K."/>
            <person name="Miller A.N."/>
            <person name="Grigoriev I.V."/>
            <person name="Debuchy R."/>
            <person name="Gladieux P."/>
            <person name="Thoren M.H."/>
            <person name="Johannesson H."/>
        </authorList>
    </citation>
    <scope>NUCLEOTIDE SEQUENCE</scope>
    <source>
        <strain evidence="3">CBS 958.72</strain>
    </source>
</reference>